<evidence type="ECO:0000313" key="3">
    <source>
        <dbReference type="Proteomes" id="UP000516437"/>
    </source>
</evidence>
<evidence type="ECO:0000256" key="1">
    <source>
        <dbReference type="SAM" id="MobiDB-lite"/>
    </source>
</evidence>
<evidence type="ECO:0000313" key="2">
    <source>
        <dbReference type="EMBL" id="KAB1220663.1"/>
    </source>
</evidence>
<dbReference type="Proteomes" id="UP000516437">
    <property type="component" value="Chromosome 3"/>
</dbReference>
<comment type="caution">
    <text evidence="2">The sequence shown here is derived from an EMBL/GenBank/DDBJ whole genome shotgun (WGS) entry which is preliminary data.</text>
</comment>
<feature type="region of interest" description="Disordered" evidence="1">
    <location>
        <begin position="36"/>
        <end position="55"/>
    </location>
</feature>
<keyword evidence="3" id="KW-1185">Reference proteome</keyword>
<dbReference type="EMBL" id="RXIC02000021">
    <property type="protein sequence ID" value="KAB1220663.1"/>
    <property type="molecule type" value="Genomic_DNA"/>
</dbReference>
<name>A0A6A1W6X8_9ROSI</name>
<protein>
    <submittedName>
        <fullName evidence="2">Uncharacterized protein</fullName>
    </submittedName>
</protein>
<dbReference type="AlphaFoldDB" id="A0A6A1W6X8"/>
<organism evidence="2 3">
    <name type="scientific">Morella rubra</name>
    <name type="common">Chinese bayberry</name>
    <dbReference type="NCBI Taxonomy" id="262757"/>
    <lineage>
        <taxon>Eukaryota</taxon>
        <taxon>Viridiplantae</taxon>
        <taxon>Streptophyta</taxon>
        <taxon>Embryophyta</taxon>
        <taxon>Tracheophyta</taxon>
        <taxon>Spermatophyta</taxon>
        <taxon>Magnoliopsida</taxon>
        <taxon>eudicotyledons</taxon>
        <taxon>Gunneridae</taxon>
        <taxon>Pentapetalae</taxon>
        <taxon>rosids</taxon>
        <taxon>fabids</taxon>
        <taxon>Fagales</taxon>
        <taxon>Myricaceae</taxon>
        <taxon>Morella</taxon>
    </lineage>
</organism>
<proteinExistence type="predicted"/>
<reference evidence="2 3" key="1">
    <citation type="journal article" date="2019" name="Plant Biotechnol. J.">
        <title>The red bayberry genome and genetic basis of sex determination.</title>
        <authorList>
            <person name="Jia H.M."/>
            <person name="Jia H.J."/>
            <person name="Cai Q.L."/>
            <person name="Wang Y."/>
            <person name="Zhao H.B."/>
            <person name="Yang W.F."/>
            <person name="Wang G.Y."/>
            <person name="Li Y.H."/>
            <person name="Zhan D.L."/>
            <person name="Shen Y.T."/>
            <person name="Niu Q.F."/>
            <person name="Chang L."/>
            <person name="Qiu J."/>
            <person name="Zhao L."/>
            <person name="Xie H.B."/>
            <person name="Fu W.Y."/>
            <person name="Jin J."/>
            <person name="Li X.W."/>
            <person name="Jiao Y."/>
            <person name="Zhou C.C."/>
            <person name="Tu T."/>
            <person name="Chai C.Y."/>
            <person name="Gao J.L."/>
            <person name="Fan L.J."/>
            <person name="van de Weg E."/>
            <person name="Wang J.Y."/>
            <person name="Gao Z.S."/>
        </authorList>
    </citation>
    <scope>NUCLEOTIDE SEQUENCE [LARGE SCALE GENOMIC DNA]</scope>
    <source>
        <tissue evidence="2">Leaves</tissue>
    </source>
</reference>
<gene>
    <name evidence="2" type="ORF">CJ030_MR3G009387</name>
</gene>
<dbReference type="OrthoDB" id="1922833at2759"/>
<sequence length="172" mass="19045">MQEEGWVVCRAFKKPSPNHRQGFEAWTRAYYARDNSQVRPPSRPDLVAAQGGHPNQAATFHQPIGSLQQEFFCGHSLLDDQLIEIPQLDSPSTLSTSLATKDGFQRIGVAIEDYDEERSTISSQYLDWKNLDDLLANGTTPFPLPNLPSISPNNEIGAQNNGSHLLGCLPDL</sequence>
<accession>A0A6A1W6X8</accession>